<evidence type="ECO:0000256" key="1">
    <source>
        <dbReference type="SAM" id="Phobius"/>
    </source>
</evidence>
<dbReference type="AlphaFoldDB" id="A0A4Z0R387"/>
<keyword evidence="1" id="KW-0472">Membrane</keyword>
<dbReference type="Proteomes" id="UP000298460">
    <property type="component" value="Unassembled WGS sequence"/>
</dbReference>
<organism evidence="2 3">
    <name type="scientific">Desulfosporosinus fructosivorans</name>
    <dbReference type="NCBI Taxonomy" id="2018669"/>
    <lineage>
        <taxon>Bacteria</taxon>
        <taxon>Bacillati</taxon>
        <taxon>Bacillota</taxon>
        <taxon>Clostridia</taxon>
        <taxon>Eubacteriales</taxon>
        <taxon>Desulfitobacteriaceae</taxon>
        <taxon>Desulfosporosinus</taxon>
    </lineage>
</organism>
<dbReference type="EMBL" id="SPQQ01000005">
    <property type="protein sequence ID" value="TGE37250.1"/>
    <property type="molecule type" value="Genomic_DNA"/>
</dbReference>
<keyword evidence="1" id="KW-1133">Transmembrane helix</keyword>
<keyword evidence="3" id="KW-1185">Reference proteome</keyword>
<dbReference type="RefSeq" id="WP_135548240.1">
    <property type="nucleotide sequence ID" value="NZ_SPQQ01000005.1"/>
</dbReference>
<gene>
    <name evidence="2" type="ORF">E4K67_15430</name>
</gene>
<keyword evidence="1" id="KW-0812">Transmembrane</keyword>
<reference evidence="2 3" key="1">
    <citation type="submission" date="2019-03" db="EMBL/GenBank/DDBJ databases">
        <title>Draft Genome Sequence of Desulfosporosinus fructosivorans Strain 63.6F, Isolated from Marine Sediment in the Baltic Sea.</title>
        <authorList>
            <person name="Hausmann B."/>
            <person name="Vandieken V."/>
            <person name="Pjevac P."/>
            <person name="Schreck K."/>
            <person name="Herbold C.W."/>
            <person name="Loy A."/>
        </authorList>
    </citation>
    <scope>NUCLEOTIDE SEQUENCE [LARGE SCALE GENOMIC DNA]</scope>
    <source>
        <strain evidence="2 3">63.6F</strain>
    </source>
</reference>
<protein>
    <submittedName>
        <fullName evidence="2">Uncharacterized protein</fullName>
    </submittedName>
</protein>
<feature type="transmembrane region" description="Helical" evidence="1">
    <location>
        <begin position="6"/>
        <end position="25"/>
    </location>
</feature>
<evidence type="ECO:0000313" key="3">
    <source>
        <dbReference type="Proteomes" id="UP000298460"/>
    </source>
</evidence>
<evidence type="ECO:0000313" key="2">
    <source>
        <dbReference type="EMBL" id="TGE37250.1"/>
    </source>
</evidence>
<comment type="caution">
    <text evidence="2">The sequence shown here is derived from an EMBL/GenBank/DDBJ whole genome shotgun (WGS) entry which is preliminary data.</text>
</comment>
<proteinExistence type="predicted"/>
<sequence length="136" mass="15208">MLKKSLLVGVVVLLLSFFLGICTYVKTSNLHRSIKVEDISSITLWGGYCGYKEATQEELGKIVNWFNSASGIRENEGFAGETPGSGIILNEKNGETFSIIRSGKDFEVQRNDRSGKKRSYWAIQKELKTLLNELAQ</sequence>
<accession>A0A4Z0R387</accession>
<dbReference type="OrthoDB" id="1739741at2"/>
<name>A0A4Z0R387_9FIRM</name>